<evidence type="ECO:0000313" key="3">
    <source>
        <dbReference type="Proteomes" id="UP000886998"/>
    </source>
</evidence>
<organism evidence="2 3">
    <name type="scientific">Trichonephila inaurata madagascariensis</name>
    <dbReference type="NCBI Taxonomy" id="2747483"/>
    <lineage>
        <taxon>Eukaryota</taxon>
        <taxon>Metazoa</taxon>
        <taxon>Ecdysozoa</taxon>
        <taxon>Arthropoda</taxon>
        <taxon>Chelicerata</taxon>
        <taxon>Arachnida</taxon>
        <taxon>Araneae</taxon>
        <taxon>Araneomorphae</taxon>
        <taxon>Entelegynae</taxon>
        <taxon>Araneoidea</taxon>
        <taxon>Nephilidae</taxon>
        <taxon>Trichonephila</taxon>
        <taxon>Trichonephila inaurata</taxon>
    </lineage>
</organism>
<proteinExistence type="predicted"/>
<dbReference type="AlphaFoldDB" id="A0A8X6XVN6"/>
<evidence type="ECO:0000256" key="1">
    <source>
        <dbReference type="SAM" id="MobiDB-lite"/>
    </source>
</evidence>
<accession>A0A8X6XVN6</accession>
<evidence type="ECO:0000313" key="2">
    <source>
        <dbReference type="EMBL" id="GFY60429.1"/>
    </source>
</evidence>
<feature type="region of interest" description="Disordered" evidence="1">
    <location>
        <begin position="1"/>
        <end position="71"/>
    </location>
</feature>
<dbReference type="EMBL" id="BMAV01013148">
    <property type="protein sequence ID" value="GFY60429.1"/>
    <property type="molecule type" value="Genomic_DNA"/>
</dbReference>
<gene>
    <name evidence="2" type="ORF">TNIN_380061</name>
</gene>
<comment type="caution">
    <text evidence="2">The sequence shown here is derived from an EMBL/GenBank/DDBJ whole genome shotgun (WGS) entry which is preliminary data.</text>
</comment>
<keyword evidence="3" id="KW-1185">Reference proteome</keyword>
<feature type="compositionally biased region" description="Basic residues" evidence="1">
    <location>
        <begin position="26"/>
        <end position="38"/>
    </location>
</feature>
<protein>
    <submittedName>
        <fullName evidence="2">Uncharacterized protein</fullName>
    </submittedName>
</protein>
<dbReference type="Proteomes" id="UP000886998">
    <property type="component" value="Unassembled WGS sequence"/>
</dbReference>
<sequence length="71" mass="7647">MASDSEPRASAQNGWRKSDGIQGKNTQKRGGRDNKRRQSQPGPDVGGAKLGDWKTSSDGQMKRASEDGSRS</sequence>
<name>A0A8X6XVN6_9ARAC</name>
<reference evidence="2" key="1">
    <citation type="submission" date="2020-08" db="EMBL/GenBank/DDBJ databases">
        <title>Multicomponent nature underlies the extraordinary mechanical properties of spider dragline silk.</title>
        <authorList>
            <person name="Kono N."/>
            <person name="Nakamura H."/>
            <person name="Mori M."/>
            <person name="Yoshida Y."/>
            <person name="Ohtoshi R."/>
            <person name="Malay A.D."/>
            <person name="Moran D.A.P."/>
            <person name="Tomita M."/>
            <person name="Numata K."/>
            <person name="Arakawa K."/>
        </authorList>
    </citation>
    <scope>NUCLEOTIDE SEQUENCE</scope>
</reference>
<feature type="compositionally biased region" description="Basic and acidic residues" evidence="1">
    <location>
        <begin position="60"/>
        <end position="71"/>
    </location>
</feature>